<dbReference type="InterPro" id="IPR010985">
    <property type="entry name" value="Ribbon_hlx_hlx"/>
</dbReference>
<accession>A0ABV4U1G0</accession>
<gene>
    <name evidence="1" type="ORF">ACERLL_15620</name>
</gene>
<reference evidence="1 2" key="1">
    <citation type="submission" date="2024-08" db="EMBL/GenBank/DDBJ databases">
        <title>Whole-genome sequencing of halo(alkali)philic microorganisms from hypersaline lakes.</title>
        <authorList>
            <person name="Sorokin D.Y."/>
            <person name="Merkel A.Y."/>
            <person name="Messina E."/>
            <person name="Yakimov M."/>
        </authorList>
    </citation>
    <scope>NUCLEOTIDE SEQUENCE [LARGE SCALE GENOMIC DNA]</scope>
    <source>
        <strain evidence="1 2">Cl-TMA</strain>
    </source>
</reference>
<proteinExistence type="predicted"/>
<evidence type="ECO:0008006" key="3">
    <source>
        <dbReference type="Google" id="ProtNLM"/>
    </source>
</evidence>
<dbReference type="SUPFAM" id="SSF47598">
    <property type="entry name" value="Ribbon-helix-helix"/>
    <property type="match status" value="1"/>
</dbReference>
<keyword evidence="2" id="KW-1185">Reference proteome</keyword>
<dbReference type="Proteomes" id="UP001575181">
    <property type="component" value="Unassembled WGS sequence"/>
</dbReference>
<protein>
    <recommendedName>
        <fullName evidence="3">Ribbon-helix-helix protein, CopG family</fullName>
    </recommendedName>
</protein>
<name>A0ABV4U1G0_9GAMM</name>
<organism evidence="1 2">
    <name type="scientific">Thiohalorhabdus methylotrophus</name>
    <dbReference type="NCBI Taxonomy" id="3242694"/>
    <lineage>
        <taxon>Bacteria</taxon>
        <taxon>Pseudomonadati</taxon>
        <taxon>Pseudomonadota</taxon>
        <taxon>Gammaproteobacteria</taxon>
        <taxon>Thiohalorhabdales</taxon>
        <taxon>Thiohalorhabdaceae</taxon>
        <taxon>Thiohalorhabdus</taxon>
    </lineage>
</organism>
<dbReference type="EMBL" id="JBGUAW010000011">
    <property type="protein sequence ID" value="MFA9462246.1"/>
    <property type="molecule type" value="Genomic_DNA"/>
</dbReference>
<dbReference type="RefSeq" id="WP_373657029.1">
    <property type="nucleotide sequence ID" value="NZ_JBGUAW010000011.1"/>
</dbReference>
<evidence type="ECO:0000313" key="2">
    <source>
        <dbReference type="Proteomes" id="UP001575181"/>
    </source>
</evidence>
<comment type="caution">
    <text evidence="1">The sequence shown here is derived from an EMBL/GenBank/DDBJ whole genome shotgun (WGS) entry which is preliminary data.</text>
</comment>
<evidence type="ECO:0000313" key="1">
    <source>
        <dbReference type="EMBL" id="MFA9462246.1"/>
    </source>
</evidence>
<sequence length="70" mass="8104">MSAIKISSKVEEEVWADLHALAEETDRSLSGLLTEAIRDYVRKHRIRPEVMDHLEASMRENDELGRRLAE</sequence>